<evidence type="ECO:0000256" key="1">
    <source>
        <dbReference type="SAM" id="MobiDB-lite"/>
    </source>
</evidence>
<name>H0ECA7_GLAL7</name>
<dbReference type="OrthoDB" id="4451586at2759"/>
<reference evidence="2 3" key="1">
    <citation type="journal article" date="2012" name="Eukaryot. Cell">
        <title>Genome sequence of the fungus Glarea lozoyensis: the first genome sequence of a species from the Helotiaceae family.</title>
        <authorList>
            <person name="Youssar L."/>
            <person name="Gruening B.A."/>
            <person name="Erxleben A."/>
            <person name="Guenther S."/>
            <person name="Huettel W."/>
        </authorList>
    </citation>
    <scope>NUCLEOTIDE SEQUENCE [LARGE SCALE GENOMIC DNA]</scope>
    <source>
        <strain evidence="3">ATCC 74030 / MF5533</strain>
    </source>
</reference>
<dbReference type="HOGENOM" id="CLU_494362_0_0_1"/>
<evidence type="ECO:0000313" key="3">
    <source>
        <dbReference type="Proteomes" id="UP000005446"/>
    </source>
</evidence>
<dbReference type="InParanoid" id="H0ECA7"/>
<dbReference type="InterPro" id="IPR052761">
    <property type="entry name" value="Fungal_Detox/Toxin_TFs"/>
</dbReference>
<gene>
    <name evidence="2" type="ORF">M7I_0040</name>
</gene>
<comment type="caution">
    <text evidence="2">The sequence shown here is derived from an EMBL/GenBank/DDBJ whole genome shotgun (WGS) entry which is preliminary data.</text>
</comment>
<proteinExistence type="predicted"/>
<protein>
    <submittedName>
        <fullName evidence="2">Putative Cutinase transcription factor 1 beta</fullName>
    </submittedName>
</protein>
<keyword evidence="3" id="KW-1185">Reference proteome</keyword>
<dbReference type="EMBL" id="AGUE01000001">
    <property type="protein sequence ID" value="EHL03850.1"/>
    <property type="molecule type" value="Genomic_DNA"/>
</dbReference>
<dbReference type="AlphaFoldDB" id="H0ECA7"/>
<sequence>MSVRNALITAYLEYVHPYMPLIEVCETLRIIDDESGSSGKMSLFLFQAMMFAGTAFVDMDVLRRAGFTNRKAARKAFFQKARVLYDFDYEMDPLGMRRPTRVKEEDYDVPMLSEDDFETELLPLSNNIVPIEHTLLRDVAAQKELAQLCIAKAKLCLCVSHVLGAQYSVLVKHQGMQGQEGTTRSSVMLFPKKLDQTDEVRRCDLELKEWLAELPPACVYTEELGPGATLSALHRPQVLPNAPSDPSALSQLTQDNSRKRVREASKEITRISKQLHVTGLDRYLPTTGVTVLLPAIIIHLLDVKSPNEEARKAAMQGFVQCMQLLERLRENYSSADFASQFLEAAVKMANIDMTLMPRPQDKPLPTTEGVESAITTESINQLKGYVQGNRRTPPHDDTILFPQESHAKLDTIAALTPPDHQDALPPNLNFTNDLTLQFDPNANGACETDFFINFDATADSYMGDGVFGGESGLDLSFMNGGKEGWSRSVEIDGSSMSLSTIIVGVWVLFQRFNDMVWVRNIRIWNMIYRRLESGAGRLLDARLLNGKSGGV</sequence>
<feature type="region of interest" description="Disordered" evidence="1">
    <location>
        <begin position="237"/>
        <end position="259"/>
    </location>
</feature>
<evidence type="ECO:0000313" key="2">
    <source>
        <dbReference type="EMBL" id="EHL03850.1"/>
    </source>
</evidence>
<dbReference type="CDD" id="cd12148">
    <property type="entry name" value="fungal_TF_MHR"/>
    <property type="match status" value="1"/>
</dbReference>
<accession>H0ECA7</accession>
<dbReference type="PANTHER" id="PTHR47425">
    <property type="entry name" value="FARB-RELATED"/>
    <property type="match status" value="1"/>
</dbReference>
<dbReference type="Proteomes" id="UP000005446">
    <property type="component" value="Unassembled WGS sequence"/>
</dbReference>
<organism evidence="2 3">
    <name type="scientific">Glarea lozoyensis (strain ATCC 74030 / MF5533)</name>
    <dbReference type="NCBI Taxonomy" id="1104152"/>
    <lineage>
        <taxon>Eukaryota</taxon>
        <taxon>Fungi</taxon>
        <taxon>Dikarya</taxon>
        <taxon>Ascomycota</taxon>
        <taxon>Pezizomycotina</taxon>
        <taxon>Leotiomycetes</taxon>
        <taxon>Helotiales</taxon>
        <taxon>Helotiaceae</taxon>
        <taxon>Glarea</taxon>
    </lineage>
</organism>
<dbReference type="PANTHER" id="PTHR47425:SF2">
    <property type="entry name" value="FARB-RELATED"/>
    <property type="match status" value="1"/>
</dbReference>